<keyword evidence="4" id="KW-1185">Reference proteome</keyword>
<dbReference type="InterPro" id="IPR045759">
    <property type="entry name" value="Ap4A_phos1/2_N"/>
</dbReference>
<feature type="domain" description="ATP adenylyltransferase C-terminal" evidence="1">
    <location>
        <begin position="180"/>
        <end position="287"/>
    </location>
</feature>
<name>A0AAN6PFB2_9PEZI</name>
<dbReference type="PANTHER" id="PTHR38420:SF1">
    <property type="entry name" value="PUTATIVE (AFU_ORTHOLOGUE AFUA_5G14690)-RELATED"/>
    <property type="match status" value="1"/>
</dbReference>
<dbReference type="GO" id="GO:0009117">
    <property type="term" value="P:nucleotide metabolic process"/>
    <property type="evidence" value="ECO:0007669"/>
    <property type="project" value="InterPro"/>
</dbReference>
<evidence type="ECO:0000259" key="1">
    <source>
        <dbReference type="Pfam" id="PF09830"/>
    </source>
</evidence>
<dbReference type="Gene3D" id="3.30.428.70">
    <property type="match status" value="1"/>
</dbReference>
<dbReference type="AlphaFoldDB" id="A0AAN6PFB2"/>
<comment type="caution">
    <text evidence="3">The sequence shown here is derived from an EMBL/GenBank/DDBJ whole genome shotgun (WGS) entry which is preliminary data.</text>
</comment>
<dbReference type="SUPFAM" id="SSF54197">
    <property type="entry name" value="HIT-like"/>
    <property type="match status" value="1"/>
</dbReference>
<evidence type="ECO:0000313" key="3">
    <source>
        <dbReference type="EMBL" id="KAK4034967.1"/>
    </source>
</evidence>
<evidence type="ECO:0000313" key="4">
    <source>
        <dbReference type="Proteomes" id="UP001303115"/>
    </source>
</evidence>
<dbReference type="Pfam" id="PF19327">
    <property type="entry name" value="Ap4A_phos_N"/>
    <property type="match status" value="1"/>
</dbReference>
<accession>A0AAN6PFB2</accession>
<dbReference type="Proteomes" id="UP001303115">
    <property type="component" value="Unassembled WGS sequence"/>
</dbReference>
<dbReference type="GO" id="GO:0005524">
    <property type="term" value="F:ATP binding"/>
    <property type="evidence" value="ECO:0007669"/>
    <property type="project" value="InterPro"/>
</dbReference>
<organism evidence="3 4">
    <name type="scientific">Parachaetomium inaequale</name>
    <dbReference type="NCBI Taxonomy" id="2588326"/>
    <lineage>
        <taxon>Eukaryota</taxon>
        <taxon>Fungi</taxon>
        <taxon>Dikarya</taxon>
        <taxon>Ascomycota</taxon>
        <taxon>Pezizomycotina</taxon>
        <taxon>Sordariomycetes</taxon>
        <taxon>Sordariomycetidae</taxon>
        <taxon>Sordariales</taxon>
        <taxon>Chaetomiaceae</taxon>
        <taxon>Parachaetomium</taxon>
    </lineage>
</organism>
<feature type="domain" description="Ap4A phosphorylase 1/2 N-terminal" evidence="2">
    <location>
        <begin position="31"/>
        <end position="162"/>
    </location>
</feature>
<reference evidence="4" key="1">
    <citation type="journal article" date="2023" name="Mol. Phylogenet. Evol.">
        <title>Genome-scale phylogeny and comparative genomics of the fungal order Sordariales.</title>
        <authorList>
            <person name="Hensen N."/>
            <person name="Bonometti L."/>
            <person name="Westerberg I."/>
            <person name="Brannstrom I.O."/>
            <person name="Guillou S."/>
            <person name="Cros-Aarteil S."/>
            <person name="Calhoun S."/>
            <person name="Haridas S."/>
            <person name="Kuo A."/>
            <person name="Mondo S."/>
            <person name="Pangilinan J."/>
            <person name="Riley R."/>
            <person name="LaButti K."/>
            <person name="Andreopoulos B."/>
            <person name="Lipzen A."/>
            <person name="Chen C."/>
            <person name="Yan M."/>
            <person name="Daum C."/>
            <person name="Ng V."/>
            <person name="Clum A."/>
            <person name="Steindorff A."/>
            <person name="Ohm R.A."/>
            <person name="Martin F."/>
            <person name="Silar P."/>
            <person name="Natvig D.O."/>
            <person name="Lalanne C."/>
            <person name="Gautier V."/>
            <person name="Ament-Velasquez S.L."/>
            <person name="Kruys A."/>
            <person name="Hutchinson M.I."/>
            <person name="Powell A.J."/>
            <person name="Barry K."/>
            <person name="Miller A.N."/>
            <person name="Grigoriev I.V."/>
            <person name="Debuchy R."/>
            <person name="Gladieux P."/>
            <person name="Hiltunen Thoren M."/>
            <person name="Johannesson H."/>
        </authorList>
    </citation>
    <scope>NUCLEOTIDE SEQUENCE [LARGE SCALE GENOMIC DNA]</scope>
    <source>
        <strain evidence="4">CBS 284.82</strain>
    </source>
</reference>
<dbReference type="InterPro" id="IPR019200">
    <property type="entry name" value="ATP_adenylylTrfase_C"/>
</dbReference>
<dbReference type="EMBL" id="MU854459">
    <property type="protein sequence ID" value="KAK4034967.1"/>
    <property type="molecule type" value="Genomic_DNA"/>
</dbReference>
<dbReference type="InterPro" id="IPR043171">
    <property type="entry name" value="Ap4A_phos1/2-like"/>
</dbReference>
<proteinExistence type="predicted"/>
<evidence type="ECO:0008006" key="5">
    <source>
        <dbReference type="Google" id="ProtNLM"/>
    </source>
</evidence>
<gene>
    <name evidence="3" type="ORF">C8A01DRAFT_18285</name>
</gene>
<dbReference type="InterPro" id="IPR009163">
    <property type="entry name" value="Ap4A_phos1/2"/>
</dbReference>
<protein>
    <recommendedName>
        <fullName evidence="5">Phosphorylase</fullName>
    </recommendedName>
</protein>
<dbReference type="InterPro" id="IPR036265">
    <property type="entry name" value="HIT-like_sf"/>
</dbReference>
<dbReference type="GO" id="GO:0003877">
    <property type="term" value="F:ATP:ADP adenylyltransferase activity"/>
    <property type="evidence" value="ECO:0007669"/>
    <property type="project" value="InterPro"/>
</dbReference>
<dbReference type="PANTHER" id="PTHR38420">
    <property type="entry name" value="AP-4-A PHOSPHORYLASE II"/>
    <property type="match status" value="1"/>
</dbReference>
<dbReference type="Pfam" id="PF09830">
    <property type="entry name" value="ATP_transf"/>
    <property type="match status" value="1"/>
</dbReference>
<evidence type="ECO:0000259" key="2">
    <source>
        <dbReference type="Pfam" id="PF19327"/>
    </source>
</evidence>
<sequence length="292" mass="32349">MDLNEAQICADFDRLSEDGAVVFNKNYRTITSSDNGFQFEFRILSGLAHKPGASAEQTPSPPLNSRCRPGSDIDVSGTEITDVGSTHLLAFNMFPAARPHFLLVTQDGFRRQHEELDRDDMTALWQVMSSFKQKRYLAIFNCGINAGCSRLHKHMQLFPAPAPDDFALWPDRDDDSARSALPFQCFVHRFQNGFPSVDTLTAIYQTLLRQAENAVGCPAKKEREAIPHNVVLDRKWIMVTPRRTAGLNGAGANAAAMLGMVWVANEEMLNLWTELGPANVLAHVGIPAGVSY</sequence>